<comment type="caution">
    <text evidence="2">The sequence shown here is derived from an EMBL/GenBank/DDBJ whole genome shotgun (WGS) entry which is preliminary data.</text>
</comment>
<feature type="compositionally biased region" description="Polar residues" evidence="1">
    <location>
        <begin position="1"/>
        <end position="20"/>
    </location>
</feature>
<name>A0A4C1WU08_EUMVA</name>
<sequence length="203" mass="23031">MMRNTAVTTDNRPAPTTASRPTRRYLKVKRSEHPCATPEDLPEDSVRDVNSRDVLYRRATRRLVTGRARADSVNMASACWSGPCPVVSIMGFYPVLFIRINLKKITLKAPSHADSPTRCERTHKRRIRGALQISFNNVLPFQNGATKKKRRYEPAIIRRKTRKAYLGGSREQVSVTRAPRAGGPRIATAHLSSRIMVFENYRL</sequence>
<evidence type="ECO:0000313" key="2">
    <source>
        <dbReference type="EMBL" id="GBP53637.1"/>
    </source>
</evidence>
<dbReference type="EMBL" id="BGZK01000630">
    <property type="protein sequence ID" value="GBP53637.1"/>
    <property type="molecule type" value="Genomic_DNA"/>
</dbReference>
<gene>
    <name evidence="2" type="ORF">EVAR_38611_1</name>
</gene>
<evidence type="ECO:0000256" key="1">
    <source>
        <dbReference type="SAM" id="MobiDB-lite"/>
    </source>
</evidence>
<proteinExistence type="predicted"/>
<reference evidence="2 3" key="1">
    <citation type="journal article" date="2019" name="Commun. Biol.">
        <title>The bagworm genome reveals a unique fibroin gene that provides high tensile strength.</title>
        <authorList>
            <person name="Kono N."/>
            <person name="Nakamura H."/>
            <person name="Ohtoshi R."/>
            <person name="Tomita M."/>
            <person name="Numata K."/>
            <person name="Arakawa K."/>
        </authorList>
    </citation>
    <scope>NUCLEOTIDE SEQUENCE [LARGE SCALE GENOMIC DNA]</scope>
</reference>
<feature type="region of interest" description="Disordered" evidence="1">
    <location>
        <begin position="1"/>
        <end position="21"/>
    </location>
</feature>
<dbReference type="AlphaFoldDB" id="A0A4C1WU08"/>
<organism evidence="2 3">
    <name type="scientific">Eumeta variegata</name>
    <name type="common">Bagworm moth</name>
    <name type="synonym">Eumeta japonica</name>
    <dbReference type="NCBI Taxonomy" id="151549"/>
    <lineage>
        <taxon>Eukaryota</taxon>
        <taxon>Metazoa</taxon>
        <taxon>Ecdysozoa</taxon>
        <taxon>Arthropoda</taxon>
        <taxon>Hexapoda</taxon>
        <taxon>Insecta</taxon>
        <taxon>Pterygota</taxon>
        <taxon>Neoptera</taxon>
        <taxon>Endopterygota</taxon>
        <taxon>Lepidoptera</taxon>
        <taxon>Glossata</taxon>
        <taxon>Ditrysia</taxon>
        <taxon>Tineoidea</taxon>
        <taxon>Psychidae</taxon>
        <taxon>Oiketicinae</taxon>
        <taxon>Eumeta</taxon>
    </lineage>
</organism>
<dbReference type="Proteomes" id="UP000299102">
    <property type="component" value="Unassembled WGS sequence"/>
</dbReference>
<protein>
    <submittedName>
        <fullName evidence="2">Uncharacterized protein</fullName>
    </submittedName>
</protein>
<keyword evidence="3" id="KW-1185">Reference proteome</keyword>
<accession>A0A4C1WU08</accession>
<evidence type="ECO:0000313" key="3">
    <source>
        <dbReference type="Proteomes" id="UP000299102"/>
    </source>
</evidence>